<organism evidence="1 2">
    <name type="scientific">Mycolicibacterium confluentis</name>
    <dbReference type="NCBI Taxonomy" id="28047"/>
    <lineage>
        <taxon>Bacteria</taxon>
        <taxon>Bacillati</taxon>
        <taxon>Actinomycetota</taxon>
        <taxon>Actinomycetes</taxon>
        <taxon>Mycobacteriales</taxon>
        <taxon>Mycobacteriaceae</taxon>
        <taxon>Mycolicibacterium</taxon>
    </lineage>
</organism>
<dbReference type="EMBL" id="AP022612">
    <property type="protein sequence ID" value="BBZ34063.1"/>
    <property type="molecule type" value="Genomic_DNA"/>
</dbReference>
<gene>
    <name evidence="1" type="ORF">MCNF_26680</name>
</gene>
<name>A0A7I7XYM2_9MYCO</name>
<reference evidence="1" key="1">
    <citation type="journal article" date="2019" name="Emerg. Microbes Infect.">
        <title>Comprehensive subspecies identification of 175 nontuberculous mycobacteria species based on 7547 genomic profiles.</title>
        <authorList>
            <person name="Matsumoto Y."/>
            <person name="Kinjo T."/>
            <person name="Motooka D."/>
            <person name="Nabeya D."/>
            <person name="Jung N."/>
            <person name="Uechi K."/>
            <person name="Horii T."/>
            <person name="Iida T."/>
            <person name="Fujita J."/>
            <person name="Nakamura S."/>
        </authorList>
    </citation>
    <scope>NUCLEOTIDE SEQUENCE [LARGE SCALE GENOMIC DNA]</scope>
    <source>
        <strain evidence="1">JCM 13671</strain>
    </source>
</reference>
<dbReference type="Proteomes" id="UP000466931">
    <property type="component" value="Chromosome"/>
</dbReference>
<keyword evidence="2" id="KW-1185">Reference proteome</keyword>
<evidence type="ECO:0000313" key="2">
    <source>
        <dbReference type="Proteomes" id="UP000466931"/>
    </source>
</evidence>
<proteinExistence type="predicted"/>
<accession>A0A7I7XYM2</accession>
<dbReference type="AlphaFoldDB" id="A0A7I7XYM2"/>
<evidence type="ECO:0000313" key="1">
    <source>
        <dbReference type="EMBL" id="BBZ34063.1"/>
    </source>
</evidence>
<reference evidence="1" key="2">
    <citation type="submission" date="2020-02" db="EMBL/GenBank/DDBJ databases">
        <authorList>
            <person name="Matsumoto Y."/>
            <person name="Motooka D."/>
            <person name="Nakamura S."/>
        </authorList>
    </citation>
    <scope>NUCLEOTIDE SEQUENCE</scope>
    <source>
        <strain evidence="1">JCM 13671</strain>
    </source>
</reference>
<protein>
    <submittedName>
        <fullName evidence="1">Uncharacterized protein</fullName>
    </submittedName>
</protein>
<dbReference type="RefSeq" id="WP_085157363.1">
    <property type="nucleotide sequence ID" value="NZ_AP022612.1"/>
</dbReference>
<sequence>MSENAIDTEAAVGAAVEAETTPVEAATVDAAEAVDDRGAGREAAKWRKQLRDTEAQLAETNDRLTALQRGEVMRLAAEHLADGADIFRDGLDLSALLDDDGNLSHAKVVEAAQATLAAHPHWSPRKPVVKRNPASVGAGLRSGATGTDHRPGVSWAGLLNTRAGVD</sequence>